<organism evidence="2 3">
    <name type="scientific">Bionectria ochroleuca</name>
    <name type="common">Gliocladium roseum</name>
    <dbReference type="NCBI Taxonomy" id="29856"/>
    <lineage>
        <taxon>Eukaryota</taxon>
        <taxon>Fungi</taxon>
        <taxon>Dikarya</taxon>
        <taxon>Ascomycota</taxon>
        <taxon>Pezizomycotina</taxon>
        <taxon>Sordariomycetes</taxon>
        <taxon>Hypocreomycetidae</taxon>
        <taxon>Hypocreales</taxon>
        <taxon>Bionectriaceae</taxon>
        <taxon>Clonostachys</taxon>
    </lineage>
</organism>
<accession>A0A8H7NE60</accession>
<evidence type="ECO:0000313" key="2">
    <source>
        <dbReference type="EMBL" id="KAF9754003.1"/>
    </source>
</evidence>
<name>A0A8H7NE60_BIOOC</name>
<feature type="compositionally biased region" description="Basic and acidic residues" evidence="1">
    <location>
        <begin position="1"/>
        <end position="13"/>
    </location>
</feature>
<gene>
    <name evidence="2" type="ORF">IM811_012761</name>
</gene>
<feature type="region of interest" description="Disordered" evidence="1">
    <location>
        <begin position="1"/>
        <end position="46"/>
    </location>
</feature>
<protein>
    <submittedName>
        <fullName evidence="2">Uncharacterized protein</fullName>
    </submittedName>
</protein>
<feature type="region of interest" description="Disordered" evidence="1">
    <location>
        <begin position="83"/>
        <end position="105"/>
    </location>
</feature>
<feature type="compositionally biased region" description="Basic residues" evidence="1">
    <location>
        <begin position="95"/>
        <end position="105"/>
    </location>
</feature>
<dbReference type="Proteomes" id="UP000616885">
    <property type="component" value="Unassembled WGS sequence"/>
</dbReference>
<proteinExistence type="predicted"/>
<evidence type="ECO:0000313" key="3">
    <source>
        <dbReference type="Proteomes" id="UP000616885"/>
    </source>
</evidence>
<evidence type="ECO:0000256" key="1">
    <source>
        <dbReference type="SAM" id="MobiDB-lite"/>
    </source>
</evidence>
<reference evidence="2" key="1">
    <citation type="submission" date="2020-10" db="EMBL/GenBank/DDBJ databases">
        <title>High-Quality Genome Resource of Clonostachys rosea strain S41 by Oxford Nanopore Long-Read Sequencing.</title>
        <authorList>
            <person name="Wang H."/>
        </authorList>
    </citation>
    <scope>NUCLEOTIDE SEQUENCE</scope>
    <source>
        <strain evidence="2">S41</strain>
    </source>
</reference>
<comment type="caution">
    <text evidence="2">The sequence shown here is derived from an EMBL/GenBank/DDBJ whole genome shotgun (WGS) entry which is preliminary data.</text>
</comment>
<sequence length="105" mass="11619">MRKADVSVLDRELSPPTPVLGSGENERKQRTVGNGPSGRQGFPGHRQDRGFAALCLRQASTPFSVLASELGCHTLKGPMQETERLNSKCTPQNKMQRRTQHVQVH</sequence>
<dbReference type="AlphaFoldDB" id="A0A8H7NE60"/>
<dbReference type="EMBL" id="JADCTT010000004">
    <property type="protein sequence ID" value="KAF9754003.1"/>
    <property type="molecule type" value="Genomic_DNA"/>
</dbReference>